<organism evidence="2 3">
    <name type="scientific">Lithospermum erythrorhizon</name>
    <name type="common">Purple gromwell</name>
    <name type="synonym">Lithospermum officinale var. erythrorhizon</name>
    <dbReference type="NCBI Taxonomy" id="34254"/>
    <lineage>
        <taxon>Eukaryota</taxon>
        <taxon>Viridiplantae</taxon>
        <taxon>Streptophyta</taxon>
        <taxon>Embryophyta</taxon>
        <taxon>Tracheophyta</taxon>
        <taxon>Spermatophyta</taxon>
        <taxon>Magnoliopsida</taxon>
        <taxon>eudicotyledons</taxon>
        <taxon>Gunneridae</taxon>
        <taxon>Pentapetalae</taxon>
        <taxon>asterids</taxon>
        <taxon>lamiids</taxon>
        <taxon>Boraginales</taxon>
        <taxon>Boraginaceae</taxon>
        <taxon>Boraginoideae</taxon>
        <taxon>Lithospermeae</taxon>
        <taxon>Lithospermum</taxon>
    </lineage>
</organism>
<proteinExistence type="predicted"/>
<keyword evidence="3" id="KW-1185">Reference proteome</keyword>
<dbReference type="Proteomes" id="UP001454036">
    <property type="component" value="Unassembled WGS sequence"/>
</dbReference>
<comment type="caution">
    <text evidence="2">The sequence shown here is derived from an EMBL/GenBank/DDBJ whole genome shotgun (WGS) entry which is preliminary data.</text>
</comment>
<dbReference type="PANTHER" id="PTHR10388">
    <property type="entry name" value="EUKARYOTIC TRANSLATION INITIATION FACTOR SUI1"/>
    <property type="match status" value="1"/>
</dbReference>
<keyword evidence="2" id="KW-0396">Initiation factor</keyword>
<name>A0AAV3QWU8_LITER</name>
<dbReference type="PROSITE" id="PS51499">
    <property type="entry name" value="APO"/>
    <property type="match status" value="2"/>
</dbReference>
<evidence type="ECO:0000313" key="3">
    <source>
        <dbReference type="Proteomes" id="UP001454036"/>
    </source>
</evidence>
<gene>
    <name evidence="2" type="ORF">LIER_22412</name>
</gene>
<evidence type="ECO:0000313" key="2">
    <source>
        <dbReference type="EMBL" id="GAA0167488.1"/>
    </source>
</evidence>
<dbReference type="EMBL" id="BAABME010006115">
    <property type="protein sequence ID" value="GAA0167488.1"/>
    <property type="molecule type" value="Genomic_DNA"/>
</dbReference>
<dbReference type="AlphaFoldDB" id="A0AAV3QWU8"/>
<dbReference type="GO" id="GO:0003723">
    <property type="term" value="F:RNA binding"/>
    <property type="evidence" value="ECO:0007669"/>
    <property type="project" value="InterPro"/>
</dbReference>
<dbReference type="InterPro" id="IPR023342">
    <property type="entry name" value="APO_dom"/>
</dbReference>
<keyword evidence="2" id="KW-0648">Protein biosynthesis</keyword>
<sequence>MLLRQARGILKISKGLQYNKILNLSLSNFKSLFYSTESDYICFTNKQNKSEKKPWVTNINELKRRARLEKAERRIVSESILSSPENGLLVEELIPVAHDVVAARNELYTCASRVAESIPIYSCRLCGKVHVGSSPHKIRSCDVGGRIKEHSWEKGAIEHVLPMVESFHLYDRIGRAVSHNERLLVDRIPAVLELCIQAGVDMPEYLTRRREFPVYRVAGKVIDFEKRFPKTDTVGNDITPQGFWGTRKKSRKVVDVLHVPPFHDIKGFATHGLDAWEKLRAGATKLMQKYPVQTCGYCPEVQVGPKGHRVRQCQAFKHQMRDGQHGWQKATIDDLVPPVYVYHIRDPSMPLLDSLKRYYGKLPAVVELFAQAGVQVGESYSRLMRDDVAVPEPEEERLVV</sequence>
<evidence type="ECO:0000259" key="1">
    <source>
        <dbReference type="PROSITE" id="PS51499"/>
    </source>
</evidence>
<feature type="domain" description="APO" evidence="1">
    <location>
        <begin position="294"/>
        <end position="378"/>
    </location>
</feature>
<reference evidence="2 3" key="1">
    <citation type="submission" date="2024-01" db="EMBL/GenBank/DDBJ databases">
        <title>The complete chloroplast genome sequence of Lithospermum erythrorhizon: insights into the phylogenetic relationship among Boraginaceae species and the maternal lineages of purple gromwells.</title>
        <authorList>
            <person name="Okada T."/>
            <person name="Watanabe K."/>
        </authorList>
    </citation>
    <scope>NUCLEOTIDE SEQUENCE [LARGE SCALE GENOMIC DNA]</scope>
</reference>
<feature type="domain" description="APO" evidence="1">
    <location>
        <begin position="122"/>
        <end position="204"/>
    </location>
</feature>
<dbReference type="GO" id="GO:0003743">
    <property type="term" value="F:translation initiation factor activity"/>
    <property type="evidence" value="ECO:0007669"/>
    <property type="project" value="UniProtKB-KW"/>
</dbReference>
<accession>A0AAV3QWU8</accession>
<dbReference type="Pfam" id="PF05634">
    <property type="entry name" value="APO_RNA-bind"/>
    <property type="match status" value="2"/>
</dbReference>
<protein>
    <submittedName>
        <fullName evidence="2">Translation initiation factor</fullName>
    </submittedName>
</protein>